<keyword evidence="1 7" id="KW-0723">Serine/threonine-protein kinase</keyword>
<dbReference type="Gene3D" id="3.30.200.20">
    <property type="entry name" value="Phosphorylase Kinase, domain 1"/>
    <property type="match status" value="2"/>
</dbReference>
<evidence type="ECO:0000256" key="4">
    <source>
        <dbReference type="ARBA" id="ARBA00022777"/>
    </source>
</evidence>
<dbReference type="EMBL" id="CAWYQH010000001">
    <property type="protein sequence ID" value="CAK8671413.1"/>
    <property type="molecule type" value="Genomic_DNA"/>
</dbReference>
<dbReference type="Gene3D" id="1.10.167.10">
    <property type="entry name" value="Regulator of G-protein Signalling 4, domain 2"/>
    <property type="match status" value="1"/>
</dbReference>
<dbReference type="PROSITE" id="PS50011">
    <property type="entry name" value="PROTEIN_KINASE_DOM"/>
    <property type="match status" value="1"/>
</dbReference>
<feature type="binding site" evidence="6">
    <location>
        <position position="293"/>
    </location>
    <ligand>
        <name>ATP</name>
        <dbReference type="ChEBI" id="CHEBI:30616"/>
    </ligand>
</feature>
<dbReference type="PROSITE" id="PS00108">
    <property type="entry name" value="PROTEIN_KINASE_ST"/>
    <property type="match status" value="1"/>
</dbReference>
<dbReference type="Pfam" id="PF00069">
    <property type="entry name" value="Pkinase"/>
    <property type="match status" value="1"/>
</dbReference>
<evidence type="ECO:0000256" key="5">
    <source>
        <dbReference type="ARBA" id="ARBA00022840"/>
    </source>
</evidence>
<protein>
    <recommendedName>
        <fullName evidence="7">G protein-coupled receptor kinase</fullName>
        <ecNumber evidence="7">2.7.11.-</ecNumber>
    </recommendedName>
</protein>
<evidence type="ECO:0000259" key="9">
    <source>
        <dbReference type="PROSITE" id="PS50132"/>
    </source>
</evidence>
<dbReference type="InterPro" id="IPR016137">
    <property type="entry name" value="RGS"/>
</dbReference>
<gene>
    <name evidence="10" type="ORF">CVLEPA_LOCUS481</name>
</gene>
<dbReference type="SUPFAM" id="SSF48097">
    <property type="entry name" value="Regulator of G-protein signaling, RGS"/>
    <property type="match status" value="1"/>
</dbReference>
<dbReference type="EC" id="2.7.11.-" evidence="7"/>
<keyword evidence="2 7" id="KW-0808">Transferase</keyword>
<evidence type="ECO:0000256" key="2">
    <source>
        <dbReference type="ARBA" id="ARBA00022679"/>
    </source>
</evidence>
<evidence type="ECO:0000313" key="11">
    <source>
        <dbReference type="Proteomes" id="UP001642483"/>
    </source>
</evidence>
<dbReference type="SMART" id="SM00220">
    <property type="entry name" value="S_TKc"/>
    <property type="match status" value="1"/>
</dbReference>
<evidence type="ECO:0000256" key="7">
    <source>
        <dbReference type="RuleBase" id="RU000308"/>
    </source>
</evidence>
<feature type="domain" description="RGS" evidence="9">
    <location>
        <begin position="77"/>
        <end position="249"/>
    </location>
</feature>
<keyword evidence="3 6" id="KW-0547">Nucleotide-binding</keyword>
<dbReference type="InterPro" id="IPR000719">
    <property type="entry name" value="Prot_kinase_dom"/>
</dbReference>
<reference evidence="10 11" key="1">
    <citation type="submission" date="2024-02" db="EMBL/GenBank/DDBJ databases">
        <authorList>
            <person name="Daric V."/>
            <person name="Darras S."/>
        </authorList>
    </citation>
    <scope>NUCLEOTIDE SEQUENCE [LARGE SCALE GENOMIC DNA]</scope>
</reference>
<accession>A0ABP0EYE7</accession>
<keyword evidence="11" id="KW-1185">Reference proteome</keyword>
<sequence>MDMCGIEDMVANNVLVKAKSDGSCCTKWRKGFVLPDKSVCGETQKKIEIELQSAMPDNMRSDPKTAKEYEFYQLCEQQPIGKELFGKYCKAAEPKIKNAFALLQAIWDYEIASAEERNDAAQCVLNSHLQDGAPYEVMCLPKELKASCCALVSTESPTLDQLNEIMKPMKHTPDPQEAAKEVEPAKGLAITSLTDSYQPDVVITHLSADERRYHCIKMLFDKCKSAIYPFMTEEVFPKYKKSEEFETFVRWKWKEKEPVTEDDFLSFRLLGRGGFGEVYAYQVKTSGKLYACKKIDKKKMKQKQAEKVVLSEKITLEMVNSPFVVSLAYAYENKHDLNLVMTLMGSGDLKFHIYETSDKKRGLSKEQTKFYTAQITLGLDHLHRENILYRDMKPENVLLDDKGNVRIADLGLVCILPGDKKTAGRAGTVGFMAPEMLRGEQYAFGVDWFALGCTMFEMVEGKGPFITKGKNKRKMSVTKTIETTINEKHIYKRSHKEDLKDLIDQLLAKDVKKRLAGDERSAEPIKRHPYFADLNWERLEAGLVPVPFVPDKSQVYAKDVSDIRLASEAKGITISQEDKDFHKRFATGRVSIPWQREMMETGLYQEVMDRKDDVTSKTEKAPSKSKICIIL</sequence>
<dbReference type="PROSITE" id="PS00107">
    <property type="entry name" value="PROTEIN_KINASE_ATP"/>
    <property type="match status" value="1"/>
</dbReference>
<name>A0ABP0EYE7_CLALP</name>
<evidence type="ECO:0000256" key="6">
    <source>
        <dbReference type="PROSITE-ProRule" id="PRU10141"/>
    </source>
</evidence>
<dbReference type="InterPro" id="IPR000239">
    <property type="entry name" value="GPCR_kinase"/>
</dbReference>
<comment type="caution">
    <text evidence="10">The sequence shown here is derived from an EMBL/GenBank/DDBJ whole genome shotgun (WGS) entry which is preliminary data.</text>
</comment>
<proteinExistence type="inferred from homology"/>
<feature type="domain" description="Protein kinase" evidence="8">
    <location>
        <begin position="264"/>
        <end position="531"/>
    </location>
</feature>
<keyword evidence="5 6" id="KW-0067">ATP-binding</keyword>
<comment type="similarity">
    <text evidence="7">Belongs to the protein kinase superfamily. AGC Ser/Thr protein kinase family. GPRK subfamily.</text>
</comment>
<dbReference type="InterPro" id="IPR017441">
    <property type="entry name" value="Protein_kinase_ATP_BS"/>
</dbReference>
<dbReference type="PANTHER" id="PTHR24355">
    <property type="entry name" value="G PROTEIN-COUPLED RECEPTOR KINASE/RIBOSOMAL PROTEIN S6 KINASE"/>
    <property type="match status" value="1"/>
</dbReference>
<dbReference type="InterPro" id="IPR011009">
    <property type="entry name" value="Kinase-like_dom_sf"/>
</dbReference>
<dbReference type="PROSITE" id="PS50132">
    <property type="entry name" value="RGS"/>
    <property type="match status" value="1"/>
</dbReference>
<dbReference type="InterPro" id="IPR036305">
    <property type="entry name" value="RGS_sf"/>
</dbReference>
<dbReference type="Proteomes" id="UP001642483">
    <property type="component" value="Unassembled WGS sequence"/>
</dbReference>
<dbReference type="Gene3D" id="1.10.510.10">
    <property type="entry name" value="Transferase(Phosphotransferase) domain 1"/>
    <property type="match status" value="1"/>
</dbReference>
<evidence type="ECO:0000256" key="3">
    <source>
        <dbReference type="ARBA" id="ARBA00022741"/>
    </source>
</evidence>
<evidence type="ECO:0000256" key="1">
    <source>
        <dbReference type="ARBA" id="ARBA00022527"/>
    </source>
</evidence>
<dbReference type="Pfam" id="PF00615">
    <property type="entry name" value="RGS"/>
    <property type="match status" value="1"/>
</dbReference>
<keyword evidence="4 7" id="KW-0418">Kinase</keyword>
<dbReference type="SMART" id="SM00315">
    <property type="entry name" value="RGS"/>
    <property type="match status" value="1"/>
</dbReference>
<dbReference type="PANTHER" id="PTHR24355:SF28">
    <property type="entry name" value="G PROTEIN-COUPLED RECEPTOR KINASE 2"/>
    <property type="match status" value="1"/>
</dbReference>
<dbReference type="PRINTS" id="PR00717">
    <property type="entry name" value="GPCRKINASE"/>
</dbReference>
<organism evidence="10 11">
    <name type="scientific">Clavelina lepadiformis</name>
    <name type="common">Light-bulb sea squirt</name>
    <name type="synonym">Ascidia lepadiformis</name>
    <dbReference type="NCBI Taxonomy" id="159417"/>
    <lineage>
        <taxon>Eukaryota</taxon>
        <taxon>Metazoa</taxon>
        <taxon>Chordata</taxon>
        <taxon>Tunicata</taxon>
        <taxon>Ascidiacea</taxon>
        <taxon>Aplousobranchia</taxon>
        <taxon>Clavelinidae</taxon>
        <taxon>Clavelina</taxon>
    </lineage>
</organism>
<evidence type="ECO:0000313" key="10">
    <source>
        <dbReference type="EMBL" id="CAK8671413.1"/>
    </source>
</evidence>
<dbReference type="InterPro" id="IPR008271">
    <property type="entry name" value="Ser/Thr_kinase_AS"/>
</dbReference>
<evidence type="ECO:0000259" key="8">
    <source>
        <dbReference type="PROSITE" id="PS50011"/>
    </source>
</evidence>
<dbReference type="InterPro" id="IPR044926">
    <property type="entry name" value="RGS_subdomain_2"/>
</dbReference>
<dbReference type="SUPFAM" id="SSF56112">
    <property type="entry name" value="Protein kinase-like (PK-like)"/>
    <property type="match status" value="1"/>
</dbReference>